<evidence type="ECO:0000313" key="1">
    <source>
        <dbReference type="EMBL" id="CAP02089.1"/>
    </source>
</evidence>
<organism evidence="1 2">
    <name type="scientific">Acinetobacter baumannii (strain SDF)</name>
    <dbReference type="NCBI Taxonomy" id="509170"/>
    <lineage>
        <taxon>Bacteria</taxon>
        <taxon>Pseudomonadati</taxon>
        <taxon>Pseudomonadota</taxon>
        <taxon>Gammaproteobacteria</taxon>
        <taxon>Moraxellales</taxon>
        <taxon>Moraxellaceae</taxon>
        <taxon>Acinetobacter</taxon>
        <taxon>Acinetobacter calcoaceticus/baumannii complex</taxon>
    </lineage>
</organism>
<dbReference type="HOGENOM" id="CLU_122706_0_0_6"/>
<dbReference type="EMBL" id="CU468230">
    <property type="protein sequence ID" value="CAP02089.1"/>
    <property type="molecule type" value="Genomic_DNA"/>
</dbReference>
<accession>B0VUM7</accession>
<dbReference type="AlphaFoldDB" id="B0VUM7"/>
<dbReference type="BioCyc" id="ABAU509170:GCL9-2293-MONOMER"/>
<dbReference type="Proteomes" id="UP000001741">
    <property type="component" value="Chromosome"/>
</dbReference>
<proteinExistence type="predicted"/>
<dbReference type="KEGG" id="abm:ABSDF2790"/>
<dbReference type="Pfam" id="PF06891">
    <property type="entry name" value="P2_Phage_GpR"/>
    <property type="match status" value="1"/>
</dbReference>
<sequence length="190" mass="21547">MGSPRADLWWGSSCMKKLNDLREHLLNAVIELRRDPDRLLIFADQGALKCTFASGLSYEYEYQAQLILTDYAGDIDSIAIPLFDWIRVNQSELLANLDRVKQGIHFEAELLDNRKVDLAITIPLTERVIVKRSQNGIMHIETPPEPQVIKTEPGQEVTLIDNETGQRLATWMSADIPDSYAVAMPLPKRD</sequence>
<dbReference type="InterPro" id="IPR009678">
    <property type="entry name" value="Phage_tail_completion_R"/>
</dbReference>
<gene>
    <name evidence="1" type="ordered locus">ABSDF2790</name>
</gene>
<name>B0VUM7_ACIBS</name>
<evidence type="ECO:0000313" key="2">
    <source>
        <dbReference type="Proteomes" id="UP000001741"/>
    </source>
</evidence>
<protein>
    <submittedName>
        <fullName evidence="1">Phage-related tail completion protein (GPR-like)</fullName>
    </submittedName>
</protein>
<reference evidence="1 2" key="1">
    <citation type="journal article" date="2008" name="PLoS ONE">
        <title>Comparative analysis of Acinetobacters: three genomes for three lifestyles.</title>
        <authorList>
            <person name="Vallenet D."/>
            <person name="Nordmann P."/>
            <person name="Barbe V."/>
            <person name="Poirel L."/>
            <person name="Mangenot S."/>
            <person name="Bataille E."/>
            <person name="Dossat C."/>
            <person name="Gas S."/>
            <person name="Kreimeyer A."/>
            <person name="Lenoble P."/>
            <person name="Oztas S."/>
            <person name="Poulain J."/>
            <person name="Segurens B."/>
            <person name="Robert C."/>
            <person name="Abergel C."/>
            <person name="Claverie J.M."/>
            <person name="Raoult D."/>
            <person name="Medigue C."/>
            <person name="Weissenbach J."/>
            <person name="Cruveiller S."/>
        </authorList>
    </citation>
    <scope>NUCLEOTIDE SEQUENCE [LARGE SCALE GENOMIC DNA]</scope>
    <source>
        <strain evidence="1 2">SDF</strain>
    </source>
</reference>